<dbReference type="OrthoDB" id="9768177at2"/>
<keyword evidence="6 7" id="KW-0998">Cell outer membrane</keyword>
<evidence type="ECO:0000256" key="4">
    <source>
        <dbReference type="ARBA" id="ARBA00022692"/>
    </source>
</evidence>
<gene>
    <name evidence="9" type="ORF">E1J38_001390</name>
</gene>
<comment type="similarity">
    <text evidence="7">Belongs to the TonB-dependent receptor family.</text>
</comment>
<evidence type="ECO:0000256" key="3">
    <source>
        <dbReference type="ARBA" id="ARBA00022452"/>
    </source>
</evidence>
<dbReference type="SUPFAM" id="SSF49464">
    <property type="entry name" value="Carboxypeptidase regulatory domain-like"/>
    <property type="match status" value="1"/>
</dbReference>
<dbReference type="NCBIfam" id="TIGR04057">
    <property type="entry name" value="SusC_RagA_signa"/>
    <property type="match status" value="1"/>
</dbReference>
<keyword evidence="4 7" id="KW-0812">Transmembrane</keyword>
<dbReference type="RefSeq" id="WP_133354628.1">
    <property type="nucleotide sequence ID" value="NZ_SMZJ02000001.1"/>
</dbReference>
<comment type="caution">
    <text evidence="9">The sequence shown here is derived from an EMBL/GenBank/DDBJ whole genome shotgun (WGS) entry which is preliminary data.</text>
</comment>
<feature type="domain" description="TonB-dependent receptor plug" evidence="8">
    <location>
        <begin position="226"/>
        <end position="333"/>
    </location>
</feature>
<dbReference type="AlphaFoldDB" id="A0A562YHJ1"/>
<dbReference type="PROSITE" id="PS52016">
    <property type="entry name" value="TONB_DEPENDENT_REC_3"/>
    <property type="match status" value="1"/>
</dbReference>
<evidence type="ECO:0000256" key="6">
    <source>
        <dbReference type="ARBA" id="ARBA00023237"/>
    </source>
</evidence>
<evidence type="ECO:0000256" key="7">
    <source>
        <dbReference type="PROSITE-ProRule" id="PRU01360"/>
    </source>
</evidence>
<dbReference type="InterPro" id="IPR023996">
    <property type="entry name" value="TonB-dep_OMP_SusC/RagA"/>
</dbReference>
<evidence type="ECO:0000313" key="10">
    <source>
        <dbReference type="Proteomes" id="UP000295814"/>
    </source>
</evidence>
<accession>A0A562YHJ1</accession>
<evidence type="ECO:0000259" key="8">
    <source>
        <dbReference type="Pfam" id="PF07715"/>
    </source>
</evidence>
<keyword evidence="2 7" id="KW-0813">Transport</keyword>
<sequence>MKTKLNWCYFSHLKAPLLFTMKVLIFFFSFLTFALSTENGFSQDEKITFPENTTMSIEEVLDVVKKQTEYNFIYRSGSFDKTPKIKVKKGEIKIVDLFKEISKLSNYNFKLTKEGAIYVEEPVKELSTKKDIQKTVTGTVVDSNNTPLPGANIIEKGTSNGVTSDFDGNFSLNVSSDRAILVISYIGFTTKEVTANTSTPITIKLTENAAGLDEIVVVGYGSKSRKKITSAISEVDLKGAQDMPNTTAGQAMQGRVSGVIINDNSGTPGEAPSIRVRGISSINAGTQPLVVIDGFPIGNGIPQSLNPRDIESITVLKDAASTSIYGARGSNGVILIQTIKAKEAETQFTYSGSTGIQSVPNGWRPKVLNARQYAQYNAERVAELNDRNGTNNAVPQIYLDALNDPNLKTVDWQDFIFRDALFQDHNVTFRGGNSKFKGAVSGGYLSQEGVLINSDFKRYSLRTNLDANVKDWLKVGSNVAVAFSENNLLPEDGSRGIIMKAITSSPLKSPYDENGDIIPFIAADSPGYFARANPVFEALERKNNTIQRDINASINLDITILPGLHYKPQLYGRVLTTEQNTLTPTTIGQFRIGNASNLSPGAPPFVNTATNSKRDITNWGIDNLLSYDNKFGDHSVSTLLGYTAQKQSGENTNVTGRGFPSDDVLNYLEAAEVTAAVTDGSNWSLAAFFARVGYDYKSKYLLELNFRREGSSRFGANNKYGNFPSASVGWRVSEEDFFPKDGFINELKFRGSYGITGNSAIGDFDRFGNVISIPNANDLSNNFNYVLNDNIALGKSLTSLPSSTLQWETSTQLDIGMEMALFDSAVSLNVSYFKKTTEDMLFNLSIPAVSGFGTVRTNVGEMENTGLDIELGANLYSGDGNFSWNGNLNLSFLKNEVTALPDEISEINSRFNVTRVGLPVGSLRGWTVDGIFTTQAQLDDPNLGAAPGSRDFGAYIFRDINEDGTIDGLDQTDIGNPHPKVILGFNNVFNYKNFSLSVLATGMFGYDILPQANEVLYNAKGRWNVSSKFLNRFISPSEPGDGLIPGIHFRNTHQAGTHWLEKGDHLWIRNITFGYKLPQSLIDKVKFLSEMRLFLSVQNAAKFTNYSGWNPQVSRFGNNVQQLGIDEFGYPTNRTFTFGANIKF</sequence>
<evidence type="ECO:0000256" key="1">
    <source>
        <dbReference type="ARBA" id="ARBA00004571"/>
    </source>
</evidence>
<organism evidence="9 10">
    <name type="scientific">Seonamhaeicola sediminis</name>
    <dbReference type="NCBI Taxonomy" id="2528206"/>
    <lineage>
        <taxon>Bacteria</taxon>
        <taxon>Pseudomonadati</taxon>
        <taxon>Bacteroidota</taxon>
        <taxon>Flavobacteriia</taxon>
        <taxon>Flavobacteriales</taxon>
        <taxon>Flavobacteriaceae</taxon>
    </lineage>
</organism>
<name>A0A562YHJ1_9FLAO</name>
<dbReference type="SUPFAM" id="SSF56935">
    <property type="entry name" value="Porins"/>
    <property type="match status" value="1"/>
</dbReference>
<evidence type="ECO:0000256" key="2">
    <source>
        <dbReference type="ARBA" id="ARBA00022448"/>
    </source>
</evidence>
<dbReference type="GO" id="GO:0009279">
    <property type="term" value="C:cell outer membrane"/>
    <property type="evidence" value="ECO:0007669"/>
    <property type="project" value="UniProtKB-SubCell"/>
</dbReference>
<dbReference type="Gene3D" id="2.60.40.1120">
    <property type="entry name" value="Carboxypeptidase-like, regulatory domain"/>
    <property type="match status" value="1"/>
</dbReference>
<dbReference type="Pfam" id="PF13715">
    <property type="entry name" value="CarbopepD_reg_2"/>
    <property type="match status" value="1"/>
</dbReference>
<evidence type="ECO:0000313" key="9">
    <source>
        <dbReference type="EMBL" id="TWO34536.1"/>
    </source>
</evidence>
<dbReference type="Proteomes" id="UP000295814">
    <property type="component" value="Unassembled WGS sequence"/>
</dbReference>
<dbReference type="InterPro" id="IPR036942">
    <property type="entry name" value="Beta-barrel_TonB_sf"/>
</dbReference>
<protein>
    <submittedName>
        <fullName evidence="9">TonB-dependent receptor</fullName>
    </submittedName>
</protein>
<proteinExistence type="inferred from homology"/>
<keyword evidence="5 7" id="KW-0472">Membrane</keyword>
<keyword evidence="3 7" id="KW-1134">Transmembrane beta strand</keyword>
<dbReference type="Pfam" id="PF07715">
    <property type="entry name" value="Plug"/>
    <property type="match status" value="1"/>
</dbReference>
<dbReference type="Gene3D" id="2.40.170.20">
    <property type="entry name" value="TonB-dependent receptor, beta-barrel domain"/>
    <property type="match status" value="1"/>
</dbReference>
<dbReference type="InterPro" id="IPR023997">
    <property type="entry name" value="TonB-dep_OMP_SusC/RagA_CS"/>
</dbReference>
<dbReference type="InterPro" id="IPR012910">
    <property type="entry name" value="Plug_dom"/>
</dbReference>
<dbReference type="InterPro" id="IPR039426">
    <property type="entry name" value="TonB-dep_rcpt-like"/>
</dbReference>
<dbReference type="NCBIfam" id="TIGR04056">
    <property type="entry name" value="OMP_RagA_SusC"/>
    <property type="match status" value="1"/>
</dbReference>
<dbReference type="InterPro" id="IPR008969">
    <property type="entry name" value="CarboxyPept-like_regulatory"/>
</dbReference>
<comment type="subcellular location">
    <subcellularLocation>
        <location evidence="1 7">Cell outer membrane</location>
        <topology evidence="1 7">Multi-pass membrane protein</topology>
    </subcellularLocation>
</comment>
<dbReference type="InterPro" id="IPR037066">
    <property type="entry name" value="Plug_dom_sf"/>
</dbReference>
<evidence type="ECO:0000256" key="5">
    <source>
        <dbReference type="ARBA" id="ARBA00023136"/>
    </source>
</evidence>
<dbReference type="FunFam" id="2.60.40.1120:FF:000003">
    <property type="entry name" value="Outer membrane protein Omp121"/>
    <property type="match status" value="1"/>
</dbReference>
<reference evidence="9 10" key="1">
    <citation type="submission" date="2019-07" db="EMBL/GenBank/DDBJ databases">
        <title>Seonamhaeicola sp. W255 draft genome.</title>
        <authorList>
            <person name="Zhang X.-Y."/>
            <person name="Zhang R."/>
            <person name="Zhong Y.-L."/>
            <person name="Du Z.-J."/>
        </authorList>
    </citation>
    <scope>NUCLEOTIDE SEQUENCE [LARGE SCALE GENOMIC DNA]</scope>
    <source>
        <strain evidence="9 10">W255</strain>
    </source>
</reference>
<keyword evidence="9" id="KW-0675">Receptor</keyword>
<keyword evidence="10" id="KW-1185">Reference proteome</keyword>
<dbReference type="Gene3D" id="2.170.130.10">
    <property type="entry name" value="TonB-dependent receptor, plug domain"/>
    <property type="match status" value="1"/>
</dbReference>
<dbReference type="EMBL" id="SMZJ02000001">
    <property type="protein sequence ID" value="TWO34536.1"/>
    <property type="molecule type" value="Genomic_DNA"/>
</dbReference>